<gene>
    <name evidence="3" type="primary">Tsga13</name>
</gene>
<organism evidence="2 3">
    <name type="scientific">Cricetulus griseus</name>
    <name type="common">Chinese hamster</name>
    <name type="synonym">Cricetulus barabensis griseus</name>
    <dbReference type="NCBI Taxonomy" id="10029"/>
    <lineage>
        <taxon>Eukaryota</taxon>
        <taxon>Metazoa</taxon>
        <taxon>Chordata</taxon>
        <taxon>Craniata</taxon>
        <taxon>Vertebrata</taxon>
        <taxon>Euteleostomi</taxon>
        <taxon>Mammalia</taxon>
        <taxon>Eutheria</taxon>
        <taxon>Euarchontoglires</taxon>
        <taxon>Glires</taxon>
        <taxon>Rodentia</taxon>
        <taxon>Myomorpha</taxon>
        <taxon>Muroidea</taxon>
        <taxon>Cricetidae</taxon>
        <taxon>Cricetinae</taxon>
        <taxon>Cricetulus</taxon>
    </lineage>
</organism>
<reference evidence="2" key="1">
    <citation type="journal article" date="2018" name="Biotechnol. Bioeng.">
        <title>A reference genome of the Chinese hamster based on a hybrid assembly strategy.</title>
        <authorList>
            <person name="Rupp O."/>
            <person name="MacDonald M.L."/>
            <person name="Li S."/>
            <person name="Dhiman H."/>
            <person name="Polson S."/>
            <person name="Griep S."/>
            <person name="Heffner K."/>
            <person name="Hernandez I."/>
            <person name="Brinkrolf K."/>
            <person name="Jadhav V."/>
            <person name="Samoudi M."/>
            <person name="Hao H."/>
            <person name="Kingham B."/>
            <person name="Goesmann A."/>
            <person name="Betenbaugh M.J."/>
            <person name="Lewis N.E."/>
            <person name="Borth N."/>
            <person name="Lee K.H."/>
        </authorList>
    </citation>
    <scope>NUCLEOTIDE SEQUENCE [LARGE SCALE GENOMIC DNA]</scope>
    <source>
        <strain evidence="2">17A/GY</strain>
    </source>
</reference>
<evidence type="ECO:0000256" key="1">
    <source>
        <dbReference type="SAM" id="MobiDB-lite"/>
    </source>
</evidence>
<feature type="region of interest" description="Disordered" evidence="1">
    <location>
        <begin position="173"/>
        <end position="197"/>
    </location>
</feature>
<reference evidence="3" key="3">
    <citation type="submission" date="2025-08" db="UniProtKB">
        <authorList>
            <consortium name="RefSeq"/>
        </authorList>
    </citation>
    <scope>IDENTIFICATION</scope>
    <source>
        <strain evidence="3">17A/GY</strain>
        <tissue evidence="3">Liver</tissue>
    </source>
</reference>
<name>A0A9J7KDX2_CRIGR</name>
<accession>A0A9J7KDX2</accession>
<dbReference type="RefSeq" id="XP_035306565.1">
    <property type="nucleotide sequence ID" value="XM_035450674.1"/>
</dbReference>
<protein>
    <submittedName>
        <fullName evidence="3">Testis-specific gene 13 protein isoform X2</fullName>
    </submittedName>
</protein>
<reference evidence="2" key="2">
    <citation type="journal article" date="2020" name="Biotechnol. Bioeng.">
        <title>Chromosome-scale scaffolds for the Chinese hamster reference genome assembly to facilitate the study of the CHO epigenome.</title>
        <authorList>
            <person name="Hilliard W."/>
            <person name="MacDonald M."/>
            <person name="Lee K.H."/>
        </authorList>
    </citation>
    <scope>NUCLEOTIDE SEQUENCE [LARGE SCALE GENOMIC DNA]</scope>
    <source>
        <strain evidence="2">17A/GY</strain>
    </source>
</reference>
<dbReference type="Proteomes" id="UP001108280">
    <property type="component" value="Chromosome 1"/>
</dbReference>
<proteinExistence type="predicted"/>
<dbReference type="GeneID" id="103159910"/>
<dbReference type="AlphaFoldDB" id="A0A9J7KDX2"/>
<dbReference type="KEGG" id="cge:103159910"/>
<evidence type="ECO:0000313" key="3">
    <source>
        <dbReference type="RefSeq" id="XP_035306565.1"/>
    </source>
</evidence>
<dbReference type="CTD" id="114960"/>
<keyword evidence="2" id="KW-1185">Reference proteome</keyword>
<sequence>MLEDCRIPGPAIKMGWRKVVLALEVSASLPSALLMEFNLLLPGQDQPVLGDPWVTDQPVVFSTGLQGNEEMERESWKCLWTHGARHEFSHARLPPVHLTSRHFLLPQLLSLPALLHRGRPWIPVPLNCVQNVLTYVRPYIVTSREKNLHSKTTCDIQIILPSTTPLLRDASACPGTSTGTERVGKKLSQPPWSTEETMDGHLCREHTDISTALVCGCGQRALDQTVLTVRPKETPRALGTEHLLWEVEELEGRPAVCSLKLQGKVKEKTEEWWHVYHPCKHYLGNKRSPGNYGLLPTCTNPNMLDTTRYGLGRRWRGPGRG</sequence>
<evidence type="ECO:0000313" key="2">
    <source>
        <dbReference type="Proteomes" id="UP001108280"/>
    </source>
</evidence>